<sequence>MSRPTRRTGAIVAALLWALLLTACASLTRDWLPPEVQVTSITPERIALDQQTLRVRLSLRNPNDRMLPIKAMTYKLSLEGTQIAEGGGELDKQIPAFGEAPVEVTVVADAAKALGLLPRLALRREPIGYRIAGTVTVAGVVPIPYRWSGEIEPEKLLRSATRGLR</sequence>
<evidence type="ECO:0000259" key="1">
    <source>
        <dbReference type="SMART" id="SM00769"/>
    </source>
</evidence>
<evidence type="ECO:0000313" key="3">
    <source>
        <dbReference type="Proteomes" id="UP000748752"/>
    </source>
</evidence>
<dbReference type="PROSITE" id="PS51257">
    <property type="entry name" value="PROKAR_LIPOPROTEIN"/>
    <property type="match status" value="1"/>
</dbReference>
<evidence type="ECO:0000313" key="2">
    <source>
        <dbReference type="EMBL" id="MBK1633186.1"/>
    </source>
</evidence>
<keyword evidence="3" id="KW-1185">Reference proteome</keyword>
<dbReference type="InterPro" id="IPR004864">
    <property type="entry name" value="LEA_2"/>
</dbReference>
<dbReference type="Gene3D" id="2.60.40.1820">
    <property type="match status" value="1"/>
</dbReference>
<feature type="domain" description="Water stress and hypersensitive response" evidence="1">
    <location>
        <begin position="36"/>
        <end position="154"/>
    </location>
</feature>
<accession>A0ABS1CMM4</accession>
<name>A0ABS1CMM4_9GAMM</name>
<comment type="caution">
    <text evidence="2">The sequence shown here is derived from an EMBL/GenBank/DDBJ whole genome shotgun (WGS) entry which is preliminary data.</text>
</comment>
<dbReference type="Proteomes" id="UP000748752">
    <property type="component" value="Unassembled WGS sequence"/>
</dbReference>
<dbReference type="EMBL" id="NRRV01000071">
    <property type="protein sequence ID" value="MBK1633186.1"/>
    <property type="molecule type" value="Genomic_DNA"/>
</dbReference>
<dbReference type="InterPro" id="IPR013990">
    <property type="entry name" value="WHy-dom"/>
</dbReference>
<proteinExistence type="predicted"/>
<dbReference type="RefSeq" id="WP_200241241.1">
    <property type="nucleotide sequence ID" value="NZ_NRRV01000071.1"/>
</dbReference>
<protein>
    <recommendedName>
        <fullName evidence="1">Water stress and hypersensitive response domain-containing protein</fullName>
    </recommendedName>
</protein>
<reference evidence="2 3" key="1">
    <citation type="journal article" date="2020" name="Microorganisms">
        <title>Osmotic Adaptation and Compatible Solute Biosynthesis of Phototrophic Bacteria as Revealed from Genome Analyses.</title>
        <authorList>
            <person name="Imhoff J.F."/>
            <person name="Rahn T."/>
            <person name="Kunzel S."/>
            <person name="Keller A."/>
            <person name="Neulinger S.C."/>
        </authorList>
    </citation>
    <scope>NUCLEOTIDE SEQUENCE [LARGE SCALE GENOMIC DNA]</scope>
    <source>
        <strain evidence="2 3">DSM 6210</strain>
    </source>
</reference>
<organism evidence="2 3">
    <name type="scientific">Thiohalocapsa halophila</name>
    <dbReference type="NCBI Taxonomy" id="69359"/>
    <lineage>
        <taxon>Bacteria</taxon>
        <taxon>Pseudomonadati</taxon>
        <taxon>Pseudomonadota</taxon>
        <taxon>Gammaproteobacteria</taxon>
        <taxon>Chromatiales</taxon>
        <taxon>Chromatiaceae</taxon>
        <taxon>Thiohalocapsa</taxon>
    </lineage>
</organism>
<dbReference type="SUPFAM" id="SSF117070">
    <property type="entry name" value="LEA14-like"/>
    <property type="match status" value="1"/>
</dbReference>
<dbReference type="SMART" id="SM00769">
    <property type="entry name" value="WHy"/>
    <property type="match status" value="1"/>
</dbReference>
<gene>
    <name evidence="2" type="ORF">CKO31_21010</name>
</gene>
<dbReference type="Pfam" id="PF03168">
    <property type="entry name" value="LEA_2"/>
    <property type="match status" value="1"/>
</dbReference>